<reference evidence="16" key="2">
    <citation type="submission" date="2025-09" db="UniProtKB">
        <authorList>
            <consortium name="Ensembl"/>
        </authorList>
    </citation>
    <scope>IDENTIFICATION</scope>
</reference>
<dbReference type="PROSITE" id="PS50178">
    <property type="entry name" value="ZF_FYVE"/>
    <property type="match status" value="1"/>
</dbReference>
<dbReference type="GO" id="GO:0005764">
    <property type="term" value="C:lysosome"/>
    <property type="evidence" value="ECO:0007669"/>
    <property type="project" value="UniProtKB-SubCell"/>
</dbReference>
<dbReference type="AlphaFoldDB" id="A0A8C4PWF2"/>
<dbReference type="FunFam" id="1.20.58.900:FF:000015">
    <property type="entry name" value="RUN and FYVE domain containing 4"/>
    <property type="match status" value="1"/>
</dbReference>
<dbReference type="GO" id="GO:0008270">
    <property type="term" value="F:zinc ion binding"/>
    <property type="evidence" value="ECO:0007669"/>
    <property type="project" value="UniProtKB-KW"/>
</dbReference>
<dbReference type="GO" id="GO:0006914">
    <property type="term" value="P:autophagy"/>
    <property type="evidence" value="ECO:0007669"/>
    <property type="project" value="UniProtKB-KW"/>
</dbReference>
<keyword evidence="7 13" id="KW-0175">Coiled coil</keyword>
<evidence type="ECO:0000256" key="2">
    <source>
        <dbReference type="ARBA" id="ARBA00004419"/>
    </source>
</evidence>
<dbReference type="InterPro" id="IPR004012">
    <property type="entry name" value="Run_dom"/>
</dbReference>
<keyword evidence="8" id="KW-0458">Lysosome</keyword>
<dbReference type="Ensembl" id="ENSEBUT00000001757.1">
    <property type="protein sequence ID" value="ENSEBUP00000001429.1"/>
    <property type="gene ID" value="ENSEBUG00000001193.1"/>
</dbReference>
<feature type="coiled-coil region" evidence="13">
    <location>
        <begin position="445"/>
        <end position="539"/>
    </location>
</feature>
<keyword evidence="5" id="KW-0862">Zinc</keyword>
<evidence type="ECO:0000313" key="17">
    <source>
        <dbReference type="Proteomes" id="UP000694388"/>
    </source>
</evidence>
<dbReference type="GO" id="GO:0071353">
    <property type="term" value="P:cellular response to interleukin-4"/>
    <property type="evidence" value="ECO:0007669"/>
    <property type="project" value="UniProtKB-ARBA"/>
</dbReference>
<comment type="subcellular location">
    <subcellularLocation>
        <location evidence="2">Cytoplasmic vesicle</location>
        <location evidence="2">Autophagosome</location>
    </subcellularLocation>
    <subcellularLocation>
        <location evidence="1">Lysosome</location>
    </subcellularLocation>
</comment>
<evidence type="ECO:0000256" key="1">
    <source>
        <dbReference type="ARBA" id="ARBA00004371"/>
    </source>
</evidence>
<dbReference type="InterPro" id="IPR017455">
    <property type="entry name" value="Znf_FYVE-rel"/>
</dbReference>
<dbReference type="GO" id="GO:0005770">
    <property type="term" value="C:late endosome"/>
    <property type="evidence" value="ECO:0007669"/>
    <property type="project" value="TreeGrafter"/>
</dbReference>
<dbReference type="PANTHER" id="PTHR46753:SF2">
    <property type="entry name" value="FYVE AND COILED-COIL DOMAIN-CONTAINING PROTEIN 1"/>
    <property type="match status" value="1"/>
</dbReference>
<name>A0A8C4PWF2_EPTBU</name>
<evidence type="ECO:0000313" key="16">
    <source>
        <dbReference type="Ensembl" id="ENSEBUP00000001429.1"/>
    </source>
</evidence>
<sequence>MHPFAVCFTGAVADLGREFCLTGEPITDDSNILHTLCTKLEYLLQYDQKEKTKLLGARMDYWDYFSDCLAKRKGQDDGIRFVKSITELTTSLGKGRAFIRYCLVHQRLADSLQQCMMNVQVTSYWYYVRNPFLIRENGLCIITCLYDLNEVYFDLAPRGHDLDAHWPTFARWGKQKKSACSDTHVQPLVFSHSCLYSHLLRKIYICFKRCLALLESANAELQQKMLHEIQITKVDGAKPPLETKPEKDHLHNLEDALHTLAHTFSIEDITRVSDNEKCKSDEVLLRTKVQDLLSYLLTIRQGGEQIDEELRWPHGSQQHADGNRELALKPKMSTEKPDTMMCLQEEDSQIYLQCLHELEVNKTMDKLKLAKERPEANNSVFDTDNTTSLNTLRQQEVLHLALRESEEQHIAHINQLEDQLFKRRESEVVDKEVIKKLQEEVLKVKSDAIVEKELLEKQMKELIQQHIEEIKQCNEKKAELKETKSSAEQHQKQEEDAQTFFAGKHQKLQEQNDELNEKLSTALKKITVLSERVKELEEDNYSLVRSREAAEASLRDLQRHDKEKESDNCNLEKQLHASKEEEEMLRRKLEENASFLQEERKRKESLEEAKNVIENEKNTLSSKLDLNKKCFEGKLKQVEQVLADFKKDAKVDVDSLTNERDMLKNQLEVKQDEIARLLKNESVLQSQGAIEASAVDQLKTTDKLDEKNAPDYLNCHENPMKASNKQTQNLSKWENKDPMEEFGVQQQALVTANCELANKNHKCLEVFKNIAAHSTTQEEHRVKKKTLQQNFNEEVPFGPYEGILCPEGAAAANLTVEKLASSQHDFETSEVNSSQVNEEEKIEFQDQLQVQCLCPLLIRKVNLVPISFRDKDILWQKAERLSEEVEHTSGRHWQPDRDARICVECHSDFSILIRKHHCRSCGRIFCDSCSNNWVLSESGKKERHCATCYAARLEMAQCSRGGQAVPTTTLHKGILSFPRRLLRQHQRSAQSLVPIDGWTVSEISVGLPSSFTKPVLLSSHLIFIFTSLPLPRHIHCPLDTVTFDHLRREGMLGDGCKRHKCLSL</sequence>
<dbReference type="GO" id="GO:0005776">
    <property type="term" value="C:autophagosome"/>
    <property type="evidence" value="ECO:0007669"/>
    <property type="project" value="UniProtKB-SubCell"/>
</dbReference>
<evidence type="ECO:0000256" key="4">
    <source>
        <dbReference type="ARBA" id="ARBA00022771"/>
    </source>
</evidence>
<dbReference type="PROSITE" id="PS50826">
    <property type="entry name" value="RUN"/>
    <property type="match status" value="1"/>
</dbReference>
<dbReference type="SUPFAM" id="SSF140741">
    <property type="entry name" value="RUN domain-like"/>
    <property type="match status" value="1"/>
</dbReference>
<proteinExistence type="predicted"/>
<keyword evidence="17" id="KW-1185">Reference proteome</keyword>
<dbReference type="GO" id="GO:0051050">
    <property type="term" value="P:positive regulation of transport"/>
    <property type="evidence" value="ECO:0007669"/>
    <property type="project" value="UniProtKB-ARBA"/>
</dbReference>
<dbReference type="Gene3D" id="3.30.40.10">
    <property type="entry name" value="Zinc/RING finger domain, C3HC4 (zinc finger)"/>
    <property type="match status" value="1"/>
</dbReference>
<evidence type="ECO:0000259" key="15">
    <source>
        <dbReference type="PROSITE" id="PS50826"/>
    </source>
</evidence>
<dbReference type="GO" id="GO:0072383">
    <property type="term" value="P:plus-end-directed vesicle transport along microtubule"/>
    <property type="evidence" value="ECO:0007669"/>
    <property type="project" value="TreeGrafter"/>
</dbReference>
<dbReference type="Gene3D" id="1.20.58.900">
    <property type="match status" value="1"/>
</dbReference>
<evidence type="ECO:0000256" key="5">
    <source>
        <dbReference type="ARBA" id="ARBA00022833"/>
    </source>
</evidence>
<evidence type="ECO:0000256" key="9">
    <source>
        <dbReference type="ARBA" id="ARBA00023329"/>
    </source>
</evidence>
<dbReference type="InterPro" id="IPR037213">
    <property type="entry name" value="Run_dom_sf"/>
</dbReference>
<feature type="domain" description="FYVE-type" evidence="14">
    <location>
        <begin position="896"/>
        <end position="953"/>
    </location>
</feature>
<dbReference type="PANTHER" id="PTHR46753">
    <property type="entry name" value="FYVE AND COILED-COIL DOMAIN-CONTAINING PROTEIN 1"/>
    <property type="match status" value="1"/>
</dbReference>
<dbReference type="GO" id="GO:1901098">
    <property type="term" value="P:positive regulation of autophagosome maturation"/>
    <property type="evidence" value="ECO:0007669"/>
    <property type="project" value="TreeGrafter"/>
</dbReference>
<keyword evidence="6" id="KW-0072">Autophagy</keyword>
<evidence type="ECO:0000256" key="8">
    <source>
        <dbReference type="ARBA" id="ARBA00023228"/>
    </source>
</evidence>
<evidence type="ECO:0000256" key="12">
    <source>
        <dbReference type="PROSITE-ProRule" id="PRU00091"/>
    </source>
</evidence>
<feature type="coiled-coil region" evidence="13">
    <location>
        <begin position="572"/>
        <end position="680"/>
    </location>
</feature>
<dbReference type="InterPro" id="IPR000306">
    <property type="entry name" value="Znf_FYVE"/>
</dbReference>
<reference evidence="16" key="1">
    <citation type="submission" date="2025-08" db="UniProtKB">
        <authorList>
            <consortium name="Ensembl"/>
        </authorList>
    </citation>
    <scope>IDENTIFICATION</scope>
</reference>
<keyword evidence="9" id="KW-0968">Cytoplasmic vesicle</keyword>
<dbReference type="Pfam" id="PF02759">
    <property type="entry name" value="RUN"/>
    <property type="match status" value="1"/>
</dbReference>
<organism evidence="16 17">
    <name type="scientific">Eptatretus burgeri</name>
    <name type="common">Inshore hagfish</name>
    <dbReference type="NCBI Taxonomy" id="7764"/>
    <lineage>
        <taxon>Eukaryota</taxon>
        <taxon>Metazoa</taxon>
        <taxon>Chordata</taxon>
        <taxon>Craniata</taxon>
        <taxon>Vertebrata</taxon>
        <taxon>Cyclostomata</taxon>
        <taxon>Myxini</taxon>
        <taxon>Myxiniformes</taxon>
        <taxon>Myxinidae</taxon>
        <taxon>Eptatretinae</taxon>
        <taxon>Eptatretus</taxon>
    </lineage>
</organism>
<evidence type="ECO:0000259" key="14">
    <source>
        <dbReference type="PROSITE" id="PS50178"/>
    </source>
</evidence>
<dbReference type="SUPFAM" id="SSF57903">
    <property type="entry name" value="FYVE/PHD zinc finger"/>
    <property type="match status" value="1"/>
</dbReference>
<dbReference type="Proteomes" id="UP000694388">
    <property type="component" value="Unplaced"/>
</dbReference>
<evidence type="ECO:0000256" key="7">
    <source>
        <dbReference type="ARBA" id="ARBA00023054"/>
    </source>
</evidence>
<keyword evidence="3" id="KW-0479">Metal-binding</keyword>
<dbReference type="GeneTree" id="ENSGT00940000154044"/>
<accession>A0A8C4PWF2</accession>
<keyword evidence="4 12" id="KW-0863">Zinc-finger</keyword>
<dbReference type="InterPro" id="IPR011011">
    <property type="entry name" value="Znf_FYVE_PHD"/>
</dbReference>
<dbReference type="SMART" id="SM00064">
    <property type="entry name" value="FYVE"/>
    <property type="match status" value="1"/>
</dbReference>
<evidence type="ECO:0000256" key="13">
    <source>
        <dbReference type="SAM" id="Coils"/>
    </source>
</evidence>
<evidence type="ECO:0000256" key="11">
    <source>
        <dbReference type="ARBA" id="ARBA00069100"/>
    </source>
</evidence>
<protein>
    <recommendedName>
        <fullName evidence="11">RUN and FYVE domain-containing protein 4</fullName>
    </recommendedName>
</protein>
<feature type="domain" description="RUN" evidence="15">
    <location>
        <begin position="27"/>
        <end position="160"/>
    </location>
</feature>
<evidence type="ECO:0000256" key="10">
    <source>
        <dbReference type="ARBA" id="ARBA00059075"/>
    </source>
</evidence>
<evidence type="ECO:0000256" key="6">
    <source>
        <dbReference type="ARBA" id="ARBA00023006"/>
    </source>
</evidence>
<dbReference type="Pfam" id="PF01363">
    <property type="entry name" value="FYVE"/>
    <property type="match status" value="1"/>
</dbReference>
<evidence type="ECO:0000256" key="3">
    <source>
        <dbReference type="ARBA" id="ARBA00022723"/>
    </source>
</evidence>
<dbReference type="InterPro" id="IPR013083">
    <property type="entry name" value="Znf_RING/FYVE/PHD"/>
</dbReference>
<comment type="function">
    <text evidence="10">ARL8 effector that promotes the coupling of endolysosomes to dynein-dynactin for retrograde transport along microtubules. Acts by binding both GTP-bound ARL8 and dynein-dynactin. In nonneuronal cells, promotes concentration of endolysosomes in the juxtanuclear area. In hippocampal neurons, drives retrograde transport of endolysosomes from the axon to the soma. Positive regulator of macroautophagy in dendritic cells. Increases autophagic flux, probably by stimulating both autophagosome formation and facilitating tethering with lysosomes. Binds to phosphatidylinositol 3-phosphate (PtdIns3P) through its FYVE-type zinc finger. Positive regulator of osteosclast bone-resorbing activity, possibly by promoting late endosome-lysosome fusion by acting as an adapter protein between RAB7A on late endosomes and LAMP2 on primary lysosomes.</text>
</comment>